<accession>A0A0E2BW14</accession>
<name>A0A0E2BW14_9LEPT</name>
<evidence type="ECO:0000313" key="1">
    <source>
        <dbReference type="EMBL" id="EKO35768.1"/>
    </source>
</evidence>
<dbReference type="AlphaFoldDB" id="A0A0E2BW14"/>
<protein>
    <submittedName>
        <fullName evidence="1">Uncharacterized protein</fullName>
    </submittedName>
</protein>
<dbReference type="EMBL" id="AHON02000003">
    <property type="protein sequence ID" value="EKO35768.1"/>
    <property type="molecule type" value="Genomic_DNA"/>
</dbReference>
<organism evidence="1 2">
    <name type="scientific">Leptospira santarosai str. MOR084</name>
    <dbReference type="NCBI Taxonomy" id="1049984"/>
    <lineage>
        <taxon>Bacteria</taxon>
        <taxon>Pseudomonadati</taxon>
        <taxon>Spirochaetota</taxon>
        <taxon>Spirochaetia</taxon>
        <taxon>Leptospirales</taxon>
        <taxon>Leptospiraceae</taxon>
        <taxon>Leptospira</taxon>
    </lineage>
</organism>
<keyword evidence="2" id="KW-1185">Reference proteome</keyword>
<proteinExistence type="predicted"/>
<evidence type="ECO:0000313" key="2">
    <source>
        <dbReference type="Proteomes" id="UP000006329"/>
    </source>
</evidence>
<sequence length="61" mass="7112">MSKPHLFRRRIKFENEIEFGMRTFTISIELSRGFASFFVRRVLGIPRVFAIATCSGDSKKE</sequence>
<gene>
    <name evidence="1" type="ORF">LEP1GSC179_4231</name>
</gene>
<comment type="caution">
    <text evidence="1">The sequence shown here is derived from an EMBL/GenBank/DDBJ whole genome shotgun (WGS) entry which is preliminary data.</text>
</comment>
<dbReference type="Proteomes" id="UP000006329">
    <property type="component" value="Unassembled WGS sequence"/>
</dbReference>
<reference evidence="1" key="1">
    <citation type="submission" date="2012-10" db="EMBL/GenBank/DDBJ databases">
        <authorList>
            <person name="Harkins D.M."/>
            <person name="Durkin A.S."/>
            <person name="Brinkac L.M."/>
            <person name="Haft D.H."/>
            <person name="Selengut J.D."/>
            <person name="Sanka R."/>
            <person name="DePew J."/>
            <person name="Purushe J."/>
            <person name="Matthias M.A."/>
            <person name="Vinetz J.M."/>
            <person name="Sutton G.G."/>
            <person name="Nierman W.C."/>
            <person name="Fouts D.E."/>
        </authorList>
    </citation>
    <scope>NUCLEOTIDE SEQUENCE [LARGE SCALE GENOMIC DNA]</scope>
    <source>
        <strain evidence="1">MOR084</strain>
    </source>
</reference>